<comment type="caution">
    <text evidence="3">The sequence shown here is derived from an EMBL/GenBank/DDBJ whole genome shotgun (WGS) entry which is preliminary data.</text>
</comment>
<gene>
    <name evidence="3" type="ORF">HBR001_LOCUS4270</name>
</gene>
<accession>A0AAV0TVC9</accession>
<name>A0AAV0TVC9_HYABA</name>
<dbReference type="SMART" id="SM00312">
    <property type="entry name" value="PX"/>
    <property type="match status" value="1"/>
</dbReference>
<dbReference type="AlphaFoldDB" id="A0AAV0TVC9"/>
<dbReference type="InterPro" id="IPR001683">
    <property type="entry name" value="PX_dom"/>
</dbReference>
<evidence type="ECO:0000313" key="3">
    <source>
        <dbReference type="EMBL" id="CAI5728211.1"/>
    </source>
</evidence>
<dbReference type="Gene3D" id="3.30.1520.10">
    <property type="entry name" value="Phox-like domain"/>
    <property type="match status" value="1"/>
</dbReference>
<sequence>MGCACSRKSDQGLSAESLFIDVVVAKRPGRRDVGPVPIHPHTWKQRSGPSSLSSKAADGNDTTPSVPSAKLNQLPPDDLLTFSAVKTVADPDGVMFYHFCGSRADDSPSQRCYIRKRYTDFKVLHAKLAQVVVNHENETAVPQKALPAMPSALHCWSCVRQCDSEEVLKEREKQFTAMLNAIARHPVARQSAEFVRFLSGCS</sequence>
<dbReference type="Proteomes" id="UP001162031">
    <property type="component" value="Unassembled WGS sequence"/>
</dbReference>
<dbReference type="Pfam" id="PF00787">
    <property type="entry name" value="PX"/>
    <property type="match status" value="1"/>
</dbReference>
<evidence type="ECO:0000313" key="4">
    <source>
        <dbReference type="Proteomes" id="UP001162031"/>
    </source>
</evidence>
<proteinExistence type="predicted"/>
<organism evidence="3 4">
    <name type="scientific">Hyaloperonospora brassicae</name>
    <name type="common">Brassica downy mildew</name>
    <name type="synonym">Peronospora brassicae</name>
    <dbReference type="NCBI Taxonomy" id="162125"/>
    <lineage>
        <taxon>Eukaryota</taxon>
        <taxon>Sar</taxon>
        <taxon>Stramenopiles</taxon>
        <taxon>Oomycota</taxon>
        <taxon>Peronosporomycetes</taxon>
        <taxon>Peronosporales</taxon>
        <taxon>Peronosporaceae</taxon>
        <taxon>Hyaloperonospora</taxon>
    </lineage>
</organism>
<dbReference type="SUPFAM" id="SSF64268">
    <property type="entry name" value="PX domain"/>
    <property type="match status" value="1"/>
</dbReference>
<dbReference type="EMBL" id="CANTFL010000851">
    <property type="protein sequence ID" value="CAI5728211.1"/>
    <property type="molecule type" value="Genomic_DNA"/>
</dbReference>
<dbReference type="PROSITE" id="PS50195">
    <property type="entry name" value="PX"/>
    <property type="match status" value="1"/>
</dbReference>
<dbReference type="GO" id="GO:0035091">
    <property type="term" value="F:phosphatidylinositol binding"/>
    <property type="evidence" value="ECO:0007669"/>
    <property type="project" value="InterPro"/>
</dbReference>
<dbReference type="InterPro" id="IPR036871">
    <property type="entry name" value="PX_dom_sf"/>
</dbReference>
<evidence type="ECO:0000256" key="1">
    <source>
        <dbReference type="SAM" id="MobiDB-lite"/>
    </source>
</evidence>
<dbReference type="CDD" id="cd06093">
    <property type="entry name" value="PX_domain"/>
    <property type="match status" value="1"/>
</dbReference>
<feature type="domain" description="PX" evidence="2">
    <location>
        <begin position="75"/>
        <end position="202"/>
    </location>
</feature>
<protein>
    <recommendedName>
        <fullName evidence="2">PX domain-containing protein</fullName>
    </recommendedName>
</protein>
<keyword evidence="4" id="KW-1185">Reference proteome</keyword>
<evidence type="ECO:0000259" key="2">
    <source>
        <dbReference type="PROSITE" id="PS50195"/>
    </source>
</evidence>
<feature type="compositionally biased region" description="Polar residues" evidence="1">
    <location>
        <begin position="45"/>
        <end position="66"/>
    </location>
</feature>
<feature type="region of interest" description="Disordered" evidence="1">
    <location>
        <begin position="30"/>
        <end position="72"/>
    </location>
</feature>
<reference evidence="3" key="1">
    <citation type="submission" date="2022-12" db="EMBL/GenBank/DDBJ databases">
        <authorList>
            <person name="Webb A."/>
        </authorList>
    </citation>
    <scope>NUCLEOTIDE SEQUENCE</scope>
    <source>
        <strain evidence="3">Hp1</strain>
    </source>
</reference>